<evidence type="ECO:0000256" key="8">
    <source>
        <dbReference type="ARBA" id="ARBA00023277"/>
    </source>
</evidence>
<gene>
    <name evidence="10" type="ORF">FHS83_001704</name>
</gene>
<evidence type="ECO:0000256" key="5">
    <source>
        <dbReference type="ARBA" id="ARBA00022723"/>
    </source>
</evidence>
<accession>A0A846MYA3</accession>
<feature type="domain" description="Class II aldolase/adducin N-terminal" evidence="9">
    <location>
        <begin position="7"/>
        <end position="196"/>
    </location>
</feature>
<dbReference type="GO" id="GO:0046872">
    <property type="term" value="F:metal ion binding"/>
    <property type="evidence" value="ECO:0007669"/>
    <property type="project" value="UniProtKB-KW"/>
</dbReference>
<comment type="catalytic activity">
    <reaction evidence="1">
        <text>L-ribulose 5-phosphate = D-xylulose 5-phosphate</text>
        <dbReference type="Rhea" id="RHEA:22368"/>
        <dbReference type="ChEBI" id="CHEBI:57737"/>
        <dbReference type="ChEBI" id="CHEBI:58226"/>
        <dbReference type="EC" id="5.1.3.4"/>
    </reaction>
</comment>
<evidence type="ECO:0000256" key="7">
    <source>
        <dbReference type="ARBA" id="ARBA00023235"/>
    </source>
</evidence>
<evidence type="ECO:0000256" key="2">
    <source>
        <dbReference type="ARBA" id="ARBA00001947"/>
    </source>
</evidence>
<dbReference type="Proteomes" id="UP000570514">
    <property type="component" value="Unassembled WGS sequence"/>
</dbReference>
<dbReference type="RefSeq" id="WP_279590093.1">
    <property type="nucleotide sequence ID" value="NZ_BAAADC010000001.1"/>
</dbReference>
<keyword evidence="7" id="KW-0413">Isomerase</keyword>
<dbReference type="InterPro" id="IPR001303">
    <property type="entry name" value="Aldolase_II/adducin_N"/>
</dbReference>
<sequence length="230" mass="25164">MLEELKEEVCQANLDLVKEGLVIQTFGNVSGIDREKGLVVIKPSGVSYDVMKPEHMVVLELASGKVVEGNLRPSSDTPTHLVLYRAFANVGGIVHTHSLYATAWAQAKRSIPALGTTHADYWHGDIPCTRLMRPEEIAGEYEAKTGDVIVETFGNTDPMHKPSVIVASHGPFAWGKDAHDAVHNAAILEYVAKLASLSLQIVPSTGEMQSELLDKHFLRKHGPKAYYGQK</sequence>
<dbReference type="PANTHER" id="PTHR22789">
    <property type="entry name" value="FUCULOSE PHOSPHATE ALDOLASE"/>
    <property type="match status" value="1"/>
</dbReference>
<dbReference type="EC" id="5.1.3.4" evidence="4"/>
<dbReference type="Pfam" id="PF00596">
    <property type="entry name" value="Aldolase_II"/>
    <property type="match status" value="1"/>
</dbReference>
<proteinExistence type="inferred from homology"/>
<evidence type="ECO:0000313" key="11">
    <source>
        <dbReference type="Proteomes" id="UP000570514"/>
    </source>
</evidence>
<dbReference type="GO" id="GO:0016832">
    <property type="term" value="F:aldehyde-lyase activity"/>
    <property type="evidence" value="ECO:0007669"/>
    <property type="project" value="TreeGrafter"/>
</dbReference>
<name>A0A846MYA3_9PROT</name>
<keyword evidence="5" id="KW-0479">Metal-binding</keyword>
<dbReference type="SMART" id="SM01007">
    <property type="entry name" value="Aldolase_II"/>
    <property type="match status" value="1"/>
</dbReference>
<comment type="cofactor">
    <cofactor evidence="2">
        <name>Zn(2+)</name>
        <dbReference type="ChEBI" id="CHEBI:29105"/>
    </cofactor>
</comment>
<dbReference type="SUPFAM" id="SSF53639">
    <property type="entry name" value="AraD/HMP-PK domain-like"/>
    <property type="match status" value="1"/>
</dbReference>
<comment type="similarity">
    <text evidence="3">Belongs to the aldolase class II family. AraD/FucA subfamily.</text>
</comment>
<comment type="caution">
    <text evidence="10">The sequence shown here is derived from an EMBL/GenBank/DDBJ whole genome shotgun (WGS) entry which is preliminary data.</text>
</comment>
<dbReference type="FunFam" id="3.40.225.10:FF:000001">
    <property type="entry name" value="L-ribulose-5-phosphate 4-epimerase UlaF"/>
    <property type="match status" value="1"/>
</dbReference>
<keyword evidence="11" id="KW-1185">Reference proteome</keyword>
<keyword evidence="6" id="KW-0862">Zinc</keyword>
<keyword evidence="8" id="KW-0119">Carbohydrate metabolism</keyword>
<dbReference type="PANTHER" id="PTHR22789:SF8">
    <property type="entry name" value="L-RIBULOSE-5-PHOSPHATE 4-EPIMERASE SGBE"/>
    <property type="match status" value="1"/>
</dbReference>
<protein>
    <recommendedName>
        <fullName evidence="4">L-ribulose-5-phosphate 4-epimerase</fullName>
        <ecNumber evidence="4">5.1.3.4</ecNumber>
    </recommendedName>
</protein>
<evidence type="ECO:0000313" key="10">
    <source>
        <dbReference type="EMBL" id="NIK88386.1"/>
    </source>
</evidence>
<dbReference type="NCBIfam" id="NF009003">
    <property type="entry name" value="PRK12348.1"/>
    <property type="match status" value="1"/>
</dbReference>
<evidence type="ECO:0000256" key="6">
    <source>
        <dbReference type="ARBA" id="ARBA00022833"/>
    </source>
</evidence>
<reference evidence="10 11" key="1">
    <citation type="submission" date="2020-03" db="EMBL/GenBank/DDBJ databases">
        <title>Genomic Encyclopedia of Type Strains, Phase IV (KMG-IV): sequencing the most valuable type-strain genomes for metagenomic binning, comparative biology and taxonomic classification.</title>
        <authorList>
            <person name="Goeker M."/>
        </authorList>
    </citation>
    <scope>NUCLEOTIDE SEQUENCE [LARGE SCALE GENOMIC DNA]</scope>
    <source>
        <strain evidence="10 11">DSM 19867</strain>
    </source>
</reference>
<organism evidence="10 11">
    <name type="scientific">Rhizomicrobium palustre</name>
    <dbReference type="NCBI Taxonomy" id="189966"/>
    <lineage>
        <taxon>Bacteria</taxon>
        <taxon>Pseudomonadati</taxon>
        <taxon>Pseudomonadota</taxon>
        <taxon>Alphaproteobacteria</taxon>
        <taxon>Micropepsales</taxon>
        <taxon>Micropepsaceae</taxon>
        <taxon>Rhizomicrobium</taxon>
    </lineage>
</organism>
<dbReference type="Gene3D" id="3.40.225.10">
    <property type="entry name" value="Class II aldolase/adducin N-terminal domain"/>
    <property type="match status" value="1"/>
</dbReference>
<evidence type="ECO:0000256" key="4">
    <source>
        <dbReference type="ARBA" id="ARBA00013186"/>
    </source>
</evidence>
<dbReference type="NCBIfam" id="NF006047">
    <property type="entry name" value="PRK08193.1"/>
    <property type="match status" value="1"/>
</dbReference>
<dbReference type="GO" id="GO:0005829">
    <property type="term" value="C:cytosol"/>
    <property type="evidence" value="ECO:0007669"/>
    <property type="project" value="TreeGrafter"/>
</dbReference>
<evidence type="ECO:0000259" key="9">
    <source>
        <dbReference type="SMART" id="SM01007"/>
    </source>
</evidence>
<dbReference type="GO" id="GO:0008742">
    <property type="term" value="F:L-ribulose-phosphate 4-epimerase activity"/>
    <property type="evidence" value="ECO:0007669"/>
    <property type="project" value="UniProtKB-EC"/>
</dbReference>
<dbReference type="InterPro" id="IPR050197">
    <property type="entry name" value="Aldolase_class_II_sugar_metab"/>
</dbReference>
<dbReference type="EMBL" id="JAASRM010000001">
    <property type="protein sequence ID" value="NIK88386.1"/>
    <property type="molecule type" value="Genomic_DNA"/>
</dbReference>
<evidence type="ECO:0000256" key="3">
    <source>
        <dbReference type="ARBA" id="ARBA00010037"/>
    </source>
</evidence>
<dbReference type="InterPro" id="IPR036409">
    <property type="entry name" value="Aldolase_II/adducin_N_sf"/>
</dbReference>
<dbReference type="GO" id="GO:0019323">
    <property type="term" value="P:pentose catabolic process"/>
    <property type="evidence" value="ECO:0007669"/>
    <property type="project" value="TreeGrafter"/>
</dbReference>
<evidence type="ECO:0000256" key="1">
    <source>
        <dbReference type="ARBA" id="ARBA00001726"/>
    </source>
</evidence>
<dbReference type="AlphaFoldDB" id="A0A846MYA3"/>